<evidence type="ECO:0000313" key="3">
    <source>
        <dbReference type="Proteomes" id="UP000831787"/>
    </source>
</evidence>
<feature type="transmembrane region" description="Helical" evidence="1">
    <location>
        <begin position="18"/>
        <end position="36"/>
    </location>
</feature>
<evidence type="ECO:0000256" key="1">
    <source>
        <dbReference type="SAM" id="Phobius"/>
    </source>
</evidence>
<name>A0ABY4EJV8_9BACI</name>
<dbReference type="Proteomes" id="UP000831787">
    <property type="component" value="Chromosome"/>
</dbReference>
<organism evidence="2 3">
    <name type="scientific">Halobacillus salinarum</name>
    <dbReference type="NCBI Taxonomy" id="2932257"/>
    <lineage>
        <taxon>Bacteria</taxon>
        <taxon>Bacillati</taxon>
        <taxon>Bacillota</taxon>
        <taxon>Bacilli</taxon>
        <taxon>Bacillales</taxon>
        <taxon>Bacillaceae</taxon>
        <taxon>Halobacillus</taxon>
    </lineage>
</organism>
<feature type="transmembrane region" description="Helical" evidence="1">
    <location>
        <begin position="42"/>
        <end position="60"/>
    </location>
</feature>
<dbReference type="RefSeq" id="WP_244710961.1">
    <property type="nucleotide sequence ID" value="NZ_CP095073.1"/>
</dbReference>
<accession>A0ABY4EJV8</accession>
<gene>
    <name evidence="2" type="ORF">MUN89_01995</name>
</gene>
<keyword evidence="3" id="KW-1185">Reference proteome</keyword>
<reference evidence="2 3" key="1">
    <citation type="submission" date="2022-04" db="EMBL/GenBank/DDBJ databases">
        <title>Halobacillus sp. isolated from saltern.</title>
        <authorList>
            <person name="Won M."/>
            <person name="Lee C.-M."/>
            <person name="Woen H.-Y."/>
            <person name="Kwon S.-W."/>
        </authorList>
    </citation>
    <scope>NUCLEOTIDE SEQUENCE [LARGE SCALE GENOMIC DNA]</scope>
    <source>
        <strain evidence="2 3">SSBR10-3</strain>
    </source>
</reference>
<dbReference type="EMBL" id="CP095073">
    <property type="protein sequence ID" value="UOQ44752.1"/>
    <property type="molecule type" value="Genomic_DNA"/>
</dbReference>
<keyword evidence="1" id="KW-0472">Membrane</keyword>
<protein>
    <submittedName>
        <fullName evidence="2">Uncharacterized protein</fullName>
    </submittedName>
</protein>
<proteinExistence type="predicted"/>
<keyword evidence="1" id="KW-0812">Transmembrane</keyword>
<keyword evidence="1" id="KW-1133">Transmembrane helix</keyword>
<evidence type="ECO:0000313" key="2">
    <source>
        <dbReference type="EMBL" id="UOQ44752.1"/>
    </source>
</evidence>
<sequence length="78" mass="9034">MTVQRTKESSFRGSNRELFYVGYLIILSLLSVQLPFDVKYALIPWLIVLAVDFYLSNTSYKRMKVTAIIVLILLVIFT</sequence>